<sequence>FKLMVASPEYSLQTQAKILLALGSLHNFIQITDPSDNARDDEDNSDDESGPSFFQSEINPEHLGGYISQVEKDRASVA</sequence>
<keyword evidence="3" id="KW-1185">Reference proteome</keyword>
<protein>
    <submittedName>
        <fullName evidence="2">Uncharacterized protein</fullName>
    </submittedName>
</protein>
<feature type="compositionally biased region" description="Acidic residues" evidence="1">
    <location>
        <begin position="39"/>
        <end position="49"/>
    </location>
</feature>
<reference evidence="2 3" key="1">
    <citation type="journal article" date="2019" name="Nat. Ecol. Evol.">
        <title>Megaphylogeny resolves global patterns of mushroom evolution.</title>
        <authorList>
            <person name="Varga T."/>
            <person name="Krizsan K."/>
            <person name="Foldi C."/>
            <person name="Dima B."/>
            <person name="Sanchez-Garcia M."/>
            <person name="Sanchez-Ramirez S."/>
            <person name="Szollosi G.J."/>
            <person name="Szarkandi J.G."/>
            <person name="Papp V."/>
            <person name="Albert L."/>
            <person name="Andreopoulos W."/>
            <person name="Angelini C."/>
            <person name="Antonin V."/>
            <person name="Barry K.W."/>
            <person name="Bougher N.L."/>
            <person name="Buchanan P."/>
            <person name="Buyck B."/>
            <person name="Bense V."/>
            <person name="Catcheside P."/>
            <person name="Chovatia M."/>
            <person name="Cooper J."/>
            <person name="Damon W."/>
            <person name="Desjardin D."/>
            <person name="Finy P."/>
            <person name="Geml J."/>
            <person name="Haridas S."/>
            <person name="Hughes K."/>
            <person name="Justo A."/>
            <person name="Karasinski D."/>
            <person name="Kautmanova I."/>
            <person name="Kiss B."/>
            <person name="Kocsube S."/>
            <person name="Kotiranta H."/>
            <person name="LaButti K.M."/>
            <person name="Lechner B.E."/>
            <person name="Liimatainen K."/>
            <person name="Lipzen A."/>
            <person name="Lukacs Z."/>
            <person name="Mihaltcheva S."/>
            <person name="Morgado L.N."/>
            <person name="Niskanen T."/>
            <person name="Noordeloos M.E."/>
            <person name="Ohm R.A."/>
            <person name="Ortiz-Santana B."/>
            <person name="Ovrebo C."/>
            <person name="Racz N."/>
            <person name="Riley R."/>
            <person name="Savchenko A."/>
            <person name="Shiryaev A."/>
            <person name="Soop K."/>
            <person name="Spirin V."/>
            <person name="Szebenyi C."/>
            <person name="Tomsovsky M."/>
            <person name="Tulloss R.E."/>
            <person name="Uehling J."/>
            <person name="Grigoriev I.V."/>
            <person name="Vagvolgyi C."/>
            <person name="Papp T."/>
            <person name="Martin F.M."/>
            <person name="Miettinen O."/>
            <person name="Hibbett D.S."/>
            <person name="Nagy L.G."/>
        </authorList>
    </citation>
    <scope>NUCLEOTIDE SEQUENCE [LARGE SCALE GENOMIC DNA]</scope>
    <source>
        <strain evidence="2 3">CBS 166.37</strain>
    </source>
</reference>
<evidence type="ECO:0000313" key="3">
    <source>
        <dbReference type="Proteomes" id="UP000308652"/>
    </source>
</evidence>
<dbReference type="AlphaFoldDB" id="A0A5C3LGK5"/>
<dbReference type="STRING" id="68775.A0A5C3LGK5"/>
<feature type="non-terminal residue" evidence="2">
    <location>
        <position position="1"/>
    </location>
</feature>
<dbReference type="OrthoDB" id="1681765at2759"/>
<proteinExistence type="predicted"/>
<accession>A0A5C3LGK5</accession>
<gene>
    <name evidence="2" type="ORF">BDQ12DRAFT_617848</name>
</gene>
<dbReference type="EMBL" id="ML213691">
    <property type="protein sequence ID" value="TFK32007.1"/>
    <property type="molecule type" value="Genomic_DNA"/>
</dbReference>
<organism evidence="2 3">
    <name type="scientific">Crucibulum laeve</name>
    <dbReference type="NCBI Taxonomy" id="68775"/>
    <lineage>
        <taxon>Eukaryota</taxon>
        <taxon>Fungi</taxon>
        <taxon>Dikarya</taxon>
        <taxon>Basidiomycota</taxon>
        <taxon>Agaricomycotina</taxon>
        <taxon>Agaricomycetes</taxon>
        <taxon>Agaricomycetidae</taxon>
        <taxon>Agaricales</taxon>
        <taxon>Agaricineae</taxon>
        <taxon>Nidulariaceae</taxon>
        <taxon>Crucibulum</taxon>
    </lineage>
</organism>
<name>A0A5C3LGK5_9AGAR</name>
<evidence type="ECO:0000256" key="1">
    <source>
        <dbReference type="SAM" id="MobiDB-lite"/>
    </source>
</evidence>
<dbReference type="Proteomes" id="UP000308652">
    <property type="component" value="Unassembled WGS sequence"/>
</dbReference>
<evidence type="ECO:0000313" key="2">
    <source>
        <dbReference type="EMBL" id="TFK32007.1"/>
    </source>
</evidence>
<feature type="region of interest" description="Disordered" evidence="1">
    <location>
        <begin position="33"/>
        <end position="65"/>
    </location>
</feature>